<accession>A0ABP9B8E6</accession>
<dbReference type="PANTHER" id="PTHR35526">
    <property type="entry name" value="ANTI-SIGMA-F FACTOR RSBW-RELATED"/>
    <property type="match status" value="1"/>
</dbReference>
<evidence type="ECO:0000313" key="3">
    <source>
        <dbReference type="EMBL" id="GAA4790541.1"/>
    </source>
</evidence>
<sequence length="133" mass="14582">MRNKWARLFPGQAWQVAEARHFVAALLEGEEASMVEDAVLVVGELAANAVRHTRSGWYRGWFLVVVEFADDLLRIQVTDQGGDDEPMVCGMVGLAEEGGRGLRLVNACAKGWGVKDRPDGARCVWADLVRVSA</sequence>
<dbReference type="InterPro" id="IPR003594">
    <property type="entry name" value="HATPase_dom"/>
</dbReference>
<keyword evidence="1" id="KW-0723">Serine/threonine-protein kinase</keyword>
<dbReference type="RefSeq" id="WP_345618145.1">
    <property type="nucleotide sequence ID" value="NZ_BAABIG010000016.1"/>
</dbReference>
<dbReference type="InterPro" id="IPR036890">
    <property type="entry name" value="HATPase_C_sf"/>
</dbReference>
<dbReference type="InterPro" id="IPR050267">
    <property type="entry name" value="Anti-sigma-factor_SerPK"/>
</dbReference>
<dbReference type="EMBL" id="BAABIG010000016">
    <property type="protein sequence ID" value="GAA4790541.1"/>
    <property type="molecule type" value="Genomic_DNA"/>
</dbReference>
<dbReference type="CDD" id="cd16936">
    <property type="entry name" value="HATPase_RsbW-like"/>
    <property type="match status" value="1"/>
</dbReference>
<dbReference type="Pfam" id="PF13581">
    <property type="entry name" value="HATPase_c_2"/>
    <property type="match status" value="1"/>
</dbReference>
<keyword evidence="1" id="KW-0808">Transferase</keyword>
<evidence type="ECO:0000256" key="1">
    <source>
        <dbReference type="ARBA" id="ARBA00022527"/>
    </source>
</evidence>
<evidence type="ECO:0000313" key="4">
    <source>
        <dbReference type="Proteomes" id="UP001501265"/>
    </source>
</evidence>
<keyword evidence="1" id="KW-0418">Kinase</keyword>
<comment type="caution">
    <text evidence="3">The sequence shown here is derived from an EMBL/GenBank/DDBJ whole genome shotgun (WGS) entry which is preliminary data.</text>
</comment>
<gene>
    <name evidence="3" type="ORF">GCM10023220_14660</name>
</gene>
<dbReference type="PANTHER" id="PTHR35526:SF3">
    <property type="entry name" value="ANTI-SIGMA-F FACTOR RSBW"/>
    <property type="match status" value="1"/>
</dbReference>
<keyword evidence="4" id="KW-1185">Reference proteome</keyword>
<name>A0ABP9B8E6_9ACTN</name>
<dbReference type="Proteomes" id="UP001501265">
    <property type="component" value="Unassembled WGS sequence"/>
</dbReference>
<dbReference type="Gene3D" id="3.30.565.10">
    <property type="entry name" value="Histidine kinase-like ATPase, C-terminal domain"/>
    <property type="match status" value="1"/>
</dbReference>
<dbReference type="SUPFAM" id="SSF55874">
    <property type="entry name" value="ATPase domain of HSP90 chaperone/DNA topoisomerase II/histidine kinase"/>
    <property type="match status" value="1"/>
</dbReference>
<feature type="domain" description="Histidine kinase/HSP90-like ATPase" evidence="2">
    <location>
        <begin position="12"/>
        <end position="114"/>
    </location>
</feature>
<organism evidence="3 4">
    <name type="scientific">Streptomyces ziwulingensis</name>
    <dbReference type="NCBI Taxonomy" id="1045501"/>
    <lineage>
        <taxon>Bacteria</taxon>
        <taxon>Bacillati</taxon>
        <taxon>Actinomycetota</taxon>
        <taxon>Actinomycetes</taxon>
        <taxon>Kitasatosporales</taxon>
        <taxon>Streptomycetaceae</taxon>
        <taxon>Streptomyces</taxon>
    </lineage>
</organism>
<proteinExistence type="predicted"/>
<reference evidence="4" key="1">
    <citation type="journal article" date="2019" name="Int. J. Syst. Evol. Microbiol.">
        <title>The Global Catalogue of Microorganisms (GCM) 10K type strain sequencing project: providing services to taxonomists for standard genome sequencing and annotation.</title>
        <authorList>
            <consortium name="The Broad Institute Genomics Platform"/>
            <consortium name="The Broad Institute Genome Sequencing Center for Infectious Disease"/>
            <person name="Wu L."/>
            <person name="Ma J."/>
        </authorList>
    </citation>
    <scope>NUCLEOTIDE SEQUENCE [LARGE SCALE GENOMIC DNA]</scope>
    <source>
        <strain evidence="4">JCM 18081</strain>
    </source>
</reference>
<evidence type="ECO:0000259" key="2">
    <source>
        <dbReference type="Pfam" id="PF13581"/>
    </source>
</evidence>
<protein>
    <recommendedName>
        <fullName evidence="2">Histidine kinase/HSP90-like ATPase domain-containing protein</fullName>
    </recommendedName>
</protein>